<gene>
    <name evidence="3" type="ORF">DCAR_0519700</name>
</gene>
<dbReference type="PANTHER" id="PTHR32009:SF78">
    <property type="entry name" value="RESISTANCE GENE ANALOG NBS6"/>
    <property type="match status" value="1"/>
</dbReference>
<dbReference type="GO" id="GO:0007165">
    <property type="term" value="P:signal transduction"/>
    <property type="evidence" value="ECO:0007669"/>
    <property type="project" value="InterPro"/>
</dbReference>
<dbReference type="AlphaFoldDB" id="A0AAF0X217"/>
<dbReference type="InterPro" id="IPR000157">
    <property type="entry name" value="TIR_dom"/>
</dbReference>
<evidence type="ECO:0000256" key="1">
    <source>
        <dbReference type="ARBA" id="ARBA00023027"/>
    </source>
</evidence>
<dbReference type="Pfam" id="PF01582">
    <property type="entry name" value="TIR"/>
    <property type="match status" value="1"/>
</dbReference>
<evidence type="ECO:0000313" key="3">
    <source>
        <dbReference type="EMBL" id="WOH00341.1"/>
    </source>
</evidence>
<reference evidence="3" key="1">
    <citation type="journal article" date="2016" name="Nat. Genet.">
        <title>A high-quality carrot genome assembly provides new insights into carotenoid accumulation and asterid genome evolution.</title>
        <authorList>
            <person name="Iorizzo M."/>
            <person name="Ellison S."/>
            <person name="Senalik D."/>
            <person name="Zeng P."/>
            <person name="Satapoomin P."/>
            <person name="Huang J."/>
            <person name="Bowman M."/>
            <person name="Iovene M."/>
            <person name="Sanseverino W."/>
            <person name="Cavagnaro P."/>
            <person name="Yildiz M."/>
            <person name="Macko-Podgorni A."/>
            <person name="Moranska E."/>
            <person name="Grzebelus E."/>
            <person name="Grzebelus D."/>
            <person name="Ashrafi H."/>
            <person name="Zheng Z."/>
            <person name="Cheng S."/>
            <person name="Spooner D."/>
            <person name="Van Deynze A."/>
            <person name="Simon P."/>
        </authorList>
    </citation>
    <scope>NUCLEOTIDE SEQUENCE</scope>
    <source>
        <tissue evidence="3">Leaf</tissue>
    </source>
</reference>
<accession>A0AAF0X217</accession>
<dbReference type="PROSITE" id="PS50104">
    <property type="entry name" value="TIR"/>
    <property type="match status" value="1"/>
</dbReference>
<dbReference type="EMBL" id="CP093347">
    <property type="protein sequence ID" value="WOH00341.1"/>
    <property type="molecule type" value="Genomic_DNA"/>
</dbReference>
<dbReference type="Proteomes" id="UP000077755">
    <property type="component" value="Chromosome 5"/>
</dbReference>
<sequence>MKKLKFLESSAQKYSYDVFLSSSGEDTRKTFTDHLYTALINEGLSTFRDNEEIKSGEIIKSELENGIQQSRSWIVVFSKNYAFSSWCLEELVLILECRNNSKRYLLPIFYHVDPSHVRKQSGRISEAIDHHEEKFNKEVDETKRKNLTDKIKRWRTALTQLANLAGMSVQNVADG</sequence>
<reference evidence="3" key="2">
    <citation type="submission" date="2022-03" db="EMBL/GenBank/DDBJ databases">
        <title>Draft title - Genomic analysis of global carrot germplasm unveils the trajectory of domestication and the origin of high carotenoid orange carrot.</title>
        <authorList>
            <person name="Iorizzo M."/>
            <person name="Ellison S."/>
            <person name="Senalik D."/>
            <person name="Macko-Podgorni A."/>
            <person name="Grzebelus D."/>
            <person name="Bostan H."/>
            <person name="Rolling W."/>
            <person name="Curaba J."/>
            <person name="Simon P."/>
        </authorList>
    </citation>
    <scope>NUCLEOTIDE SEQUENCE</scope>
    <source>
        <tissue evidence="3">Leaf</tissue>
    </source>
</reference>
<name>A0AAF0X217_DAUCS</name>
<organism evidence="3 4">
    <name type="scientific">Daucus carota subsp. sativus</name>
    <name type="common">Carrot</name>
    <dbReference type="NCBI Taxonomy" id="79200"/>
    <lineage>
        <taxon>Eukaryota</taxon>
        <taxon>Viridiplantae</taxon>
        <taxon>Streptophyta</taxon>
        <taxon>Embryophyta</taxon>
        <taxon>Tracheophyta</taxon>
        <taxon>Spermatophyta</taxon>
        <taxon>Magnoliopsida</taxon>
        <taxon>eudicotyledons</taxon>
        <taxon>Gunneridae</taxon>
        <taxon>Pentapetalae</taxon>
        <taxon>asterids</taxon>
        <taxon>campanulids</taxon>
        <taxon>Apiales</taxon>
        <taxon>Apiaceae</taxon>
        <taxon>Apioideae</taxon>
        <taxon>Scandiceae</taxon>
        <taxon>Daucinae</taxon>
        <taxon>Daucus</taxon>
        <taxon>Daucus sect. Daucus</taxon>
    </lineage>
</organism>
<proteinExistence type="predicted"/>
<dbReference type="SMART" id="SM00255">
    <property type="entry name" value="TIR"/>
    <property type="match status" value="1"/>
</dbReference>
<feature type="domain" description="TIR" evidence="2">
    <location>
        <begin position="14"/>
        <end position="175"/>
    </location>
</feature>
<evidence type="ECO:0000259" key="2">
    <source>
        <dbReference type="PROSITE" id="PS50104"/>
    </source>
</evidence>
<dbReference type="Gene3D" id="3.40.50.10140">
    <property type="entry name" value="Toll/interleukin-1 receptor homology (TIR) domain"/>
    <property type="match status" value="1"/>
</dbReference>
<protein>
    <recommendedName>
        <fullName evidence="2">TIR domain-containing protein</fullName>
    </recommendedName>
</protein>
<evidence type="ECO:0000313" key="4">
    <source>
        <dbReference type="Proteomes" id="UP000077755"/>
    </source>
</evidence>
<dbReference type="InterPro" id="IPR035897">
    <property type="entry name" value="Toll_tir_struct_dom_sf"/>
</dbReference>
<keyword evidence="4" id="KW-1185">Reference proteome</keyword>
<dbReference type="PANTHER" id="PTHR32009">
    <property type="entry name" value="TMV RESISTANCE PROTEIN N-LIKE"/>
    <property type="match status" value="1"/>
</dbReference>
<dbReference type="FunFam" id="3.40.50.10140:FF:000007">
    <property type="entry name" value="Disease resistance protein (TIR-NBS-LRR class)"/>
    <property type="match status" value="1"/>
</dbReference>
<keyword evidence="1" id="KW-0520">NAD</keyword>
<dbReference type="SUPFAM" id="SSF52200">
    <property type="entry name" value="Toll/Interleukin receptor TIR domain"/>
    <property type="match status" value="1"/>
</dbReference>